<dbReference type="GeneID" id="7826592"/>
<dbReference type="OrthoDB" id="5987198at2759"/>
<dbReference type="GO" id="GO:0005524">
    <property type="term" value="F:ATP binding"/>
    <property type="evidence" value="ECO:0007669"/>
    <property type="project" value="InterPro"/>
</dbReference>
<evidence type="ECO:0000256" key="1">
    <source>
        <dbReference type="SAM" id="MobiDB-lite"/>
    </source>
</evidence>
<dbReference type="InterPro" id="IPR008271">
    <property type="entry name" value="Ser/Thr_kinase_AS"/>
</dbReference>
<feature type="compositionally biased region" description="Basic residues" evidence="1">
    <location>
        <begin position="331"/>
        <end position="340"/>
    </location>
</feature>
<dbReference type="eggNOG" id="KOG4717">
    <property type="taxonomic scope" value="Eukaryota"/>
</dbReference>
<dbReference type="GO" id="GO:0044773">
    <property type="term" value="P:mitotic DNA damage checkpoint signaling"/>
    <property type="evidence" value="ECO:0007669"/>
    <property type="project" value="TreeGrafter"/>
</dbReference>
<dbReference type="InterPro" id="IPR011009">
    <property type="entry name" value="Kinase-like_dom_sf"/>
</dbReference>
<dbReference type="Proteomes" id="UP000009168">
    <property type="component" value="Unassembled WGS sequence"/>
</dbReference>
<feature type="domain" description="Protein kinase" evidence="2">
    <location>
        <begin position="25"/>
        <end position="413"/>
    </location>
</feature>
<dbReference type="PANTHER" id="PTHR44167">
    <property type="entry name" value="OVARIAN-SPECIFIC SERINE/THREONINE-PROTEIN KINASE LOK-RELATED"/>
    <property type="match status" value="1"/>
</dbReference>
<dbReference type="InParanoid" id="I7MLX6"/>
<dbReference type="RefSeq" id="XP_001023496.1">
    <property type="nucleotide sequence ID" value="XM_001023496.1"/>
</dbReference>
<dbReference type="EMBL" id="GG662495">
    <property type="protein sequence ID" value="EAS03251.1"/>
    <property type="molecule type" value="Genomic_DNA"/>
</dbReference>
<dbReference type="OMA" id="FRMSCAI"/>
<evidence type="ECO:0000259" key="2">
    <source>
        <dbReference type="PROSITE" id="PS50011"/>
    </source>
</evidence>
<reference evidence="4" key="1">
    <citation type="journal article" date="2006" name="PLoS Biol.">
        <title>Macronuclear genome sequence of the ciliate Tetrahymena thermophila, a model eukaryote.</title>
        <authorList>
            <person name="Eisen J.A."/>
            <person name="Coyne R.S."/>
            <person name="Wu M."/>
            <person name="Wu D."/>
            <person name="Thiagarajan M."/>
            <person name="Wortman J.R."/>
            <person name="Badger J.H."/>
            <person name="Ren Q."/>
            <person name="Amedeo P."/>
            <person name="Jones K.M."/>
            <person name="Tallon L.J."/>
            <person name="Delcher A.L."/>
            <person name="Salzberg S.L."/>
            <person name="Silva J.C."/>
            <person name="Haas B.J."/>
            <person name="Majoros W.H."/>
            <person name="Farzad M."/>
            <person name="Carlton J.M."/>
            <person name="Smith R.K. Jr."/>
            <person name="Garg J."/>
            <person name="Pearlman R.E."/>
            <person name="Karrer K.M."/>
            <person name="Sun L."/>
            <person name="Manning G."/>
            <person name="Elde N.C."/>
            <person name="Turkewitz A.P."/>
            <person name="Asai D.J."/>
            <person name="Wilkes D.E."/>
            <person name="Wang Y."/>
            <person name="Cai H."/>
            <person name="Collins K."/>
            <person name="Stewart B.A."/>
            <person name="Lee S.R."/>
            <person name="Wilamowska K."/>
            <person name="Weinberg Z."/>
            <person name="Ruzzo W.L."/>
            <person name="Wloga D."/>
            <person name="Gaertig J."/>
            <person name="Frankel J."/>
            <person name="Tsao C.-C."/>
            <person name="Gorovsky M.A."/>
            <person name="Keeling P.J."/>
            <person name="Waller R.F."/>
            <person name="Patron N.J."/>
            <person name="Cherry J.M."/>
            <person name="Stover N.A."/>
            <person name="Krieger C.J."/>
            <person name="del Toro C."/>
            <person name="Ryder H.F."/>
            <person name="Williamson S.C."/>
            <person name="Barbeau R.A."/>
            <person name="Hamilton E.P."/>
            <person name="Orias E."/>
        </authorList>
    </citation>
    <scope>NUCLEOTIDE SEQUENCE [LARGE SCALE GENOMIC DNA]</scope>
    <source>
        <strain evidence="4">SB210</strain>
    </source>
</reference>
<keyword evidence="4" id="KW-1185">Reference proteome</keyword>
<dbReference type="GO" id="GO:0005634">
    <property type="term" value="C:nucleus"/>
    <property type="evidence" value="ECO:0007669"/>
    <property type="project" value="TreeGrafter"/>
</dbReference>
<accession>I7MLX6</accession>
<gene>
    <name evidence="3" type="ORF">TTHERM_00535870</name>
</gene>
<dbReference type="PROSITE" id="PS50011">
    <property type="entry name" value="PROTEIN_KINASE_DOM"/>
    <property type="match status" value="1"/>
</dbReference>
<evidence type="ECO:0000313" key="4">
    <source>
        <dbReference type="Proteomes" id="UP000009168"/>
    </source>
</evidence>
<organism evidence="3 4">
    <name type="scientific">Tetrahymena thermophila (strain SB210)</name>
    <dbReference type="NCBI Taxonomy" id="312017"/>
    <lineage>
        <taxon>Eukaryota</taxon>
        <taxon>Sar</taxon>
        <taxon>Alveolata</taxon>
        <taxon>Ciliophora</taxon>
        <taxon>Intramacronucleata</taxon>
        <taxon>Oligohymenophorea</taxon>
        <taxon>Hymenostomatida</taxon>
        <taxon>Tetrahymenina</taxon>
        <taxon>Tetrahymenidae</taxon>
        <taxon>Tetrahymena</taxon>
    </lineage>
</organism>
<dbReference type="CDD" id="cd00180">
    <property type="entry name" value="PKc"/>
    <property type="match status" value="1"/>
</dbReference>
<dbReference type="Gene3D" id="1.10.510.10">
    <property type="entry name" value="Transferase(Phosphotransferase) domain 1"/>
    <property type="match status" value="1"/>
</dbReference>
<dbReference type="InterPro" id="IPR000719">
    <property type="entry name" value="Prot_kinase_dom"/>
</dbReference>
<keyword evidence="3" id="KW-0418">Kinase</keyword>
<dbReference type="KEGG" id="tet:TTHERM_00535870"/>
<dbReference type="Pfam" id="PF00069">
    <property type="entry name" value="Pkinase"/>
    <property type="match status" value="1"/>
</dbReference>
<proteinExistence type="predicted"/>
<dbReference type="PROSITE" id="PS00108">
    <property type="entry name" value="PROTEIN_KINASE_ST"/>
    <property type="match status" value="1"/>
</dbReference>
<dbReference type="HOGENOM" id="CLU_638573_0_0_1"/>
<keyword evidence="3" id="KW-0808">Transferase</keyword>
<name>I7MLX6_TETTS</name>
<dbReference type="AlphaFoldDB" id="I7MLX6"/>
<dbReference type="SUPFAM" id="SSF56112">
    <property type="entry name" value="Protein kinase-like (PK-like)"/>
    <property type="match status" value="1"/>
</dbReference>
<dbReference type="GO" id="GO:0004674">
    <property type="term" value="F:protein serine/threonine kinase activity"/>
    <property type="evidence" value="ECO:0007669"/>
    <property type="project" value="TreeGrafter"/>
</dbReference>
<feature type="compositionally biased region" description="Low complexity" evidence="1">
    <location>
        <begin position="307"/>
        <end position="326"/>
    </location>
</feature>
<dbReference type="PANTHER" id="PTHR44167:SF24">
    <property type="entry name" value="SERINE_THREONINE-PROTEIN KINASE CHK2"/>
    <property type="match status" value="1"/>
</dbReference>
<feature type="region of interest" description="Disordered" evidence="1">
    <location>
        <begin position="301"/>
        <end position="340"/>
    </location>
</feature>
<dbReference type="SMART" id="SM00220">
    <property type="entry name" value="S_TKc"/>
    <property type="match status" value="1"/>
</dbReference>
<protein>
    <submittedName>
        <fullName evidence="3">Kinase domain protein</fullName>
    </submittedName>
</protein>
<evidence type="ECO:0000313" key="3">
    <source>
        <dbReference type="EMBL" id="EAS03251.1"/>
    </source>
</evidence>
<sequence length="430" mass="50428">MSSQLSNNKHTPELLEYLQGQNCFTKHIESSNNSVVSAIIKVPLKKRRNMNSCSVSNKIVVKEIKHKVEGQHCEQCYDLKNEVEKLKEMKHPHIIALQENKIYEFRMSCAIFLPKALEDLFDYMIKYNVEDNLKSLKICFYQIGQAIKYLHQVKNMVHGDVKPENIFVFSEEEFKLADFGFCKKYQKFASREEFIRQYTSRSLKYHPPEFVDCLEQPNFNLNLIDEYSSDVFGLGVALFQLVFKQCPYYEEAEFQYSTSTEKKQPVQQIQQSNKDLIDISQVNITGMISKSLKQINIHRKLQLSPESTNNTNKTPVNSPSNSTSPPQMSAVKKKKQNKRKYYHRQDKLYGILYQPNNIEEFWNHFKDEIQDMIKNTDLSQEDIDILKDLILKCITPFHYLRVGIDDFLAHPFFSDISDNFQSDDESVYSF</sequence>